<dbReference type="PANTHER" id="PTHR35011">
    <property type="entry name" value="2,3-DIKETO-L-GULONATE TRAP TRANSPORTER SMALL PERMEASE PROTEIN YIAM"/>
    <property type="match status" value="1"/>
</dbReference>
<evidence type="ECO:0000256" key="6">
    <source>
        <dbReference type="ARBA" id="ARBA00022989"/>
    </source>
</evidence>
<dbReference type="EMBL" id="QOZG01000001">
    <property type="protein sequence ID" value="RCS25331.1"/>
    <property type="molecule type" value="Genomic_DNA"/>
</dbReference>
<keyword evidence="4 9" id="KW-0997">Cell inner membrane</keyword>
<comment type="caution">
    <text evidence="11">The sequence shown here is derived from an EMBL/GenBank/DDBJ whole genome shotgun (WGS) entry which is preliminary data.</text>
</comment>
<feature type="domain" description="Tripartite ATP-independent periplasmic transporters DctQ component" evidence="10">
    <location>
        <begin position="24"/>
        <end position="145"/>
    </location>
</feature>
<evidence type="ECO:0000259" key="10">
    <source>
        <dbReference type="Pfam" id="PF04290"/>
    </source>
</evidence>
<organism evidence="11 12">
    <name type="scientific">Phyllobacterium salinisoli</name>
    <dbReference type="NCBI Taxonomy" id="1899321"/>
    <lineage>
        <taxon>Bacteria</taxon>
        <taxon>Pseudomonadati</taxon>
        <taxon>Pseudomonadota</taxon>
        <taxon>Alphaproteobacteria</taxon>
        <taxon>Hyphomicrobiales</taxon>
        <taxon>Phyllobacteriaceae</taxon>
        <taxon>Phyllobacterium</taxon>
    </lineage>
</organism>
<sequence>MLWRIYDRVELALALILLVATVSAVLVAAMGRTLGAPVTSAPQFAQLFLLWTCMFGADLCMRLGEHIRVSALIDIAPPRVRKMLSAFLTILVLVFLIWIAWHGFHLAAGNWSRELGASGLSYGVVTLALPVGAVLMVISTLRRLAAKGWSGVFEPDTDAEEYPL</sequence>
<dbReference type="InterPro" id="IPR007387">
    <property type="entry name" value="TRAP_DctQ"/>
</dbReference>
<comment type="subunit">
    <text evidence="9">The complex comprises the extracytoplasmic solute receptor protein and the two transmembrane proteins.</text>
</comment>
<feature type="transmembrane region" description="Helical" evidence="9">
    <location>
        <begin position="45"/>
        <end position="63"/>
    </location>
</feature>
<keyword evidence="2 9" id="KW-0813">Transport</keyword>
<keyword evidence="7 9" id="KW-0472">Membrane</keyword>
<evidence type="ECO:0000256" key="4">
    <source>
        <dbReference type="ARBA" id="ARBA00022519"/>
    </source>
</evidence>
<evidence type="ECO:0000256" key="7">
    <source>
        <dbReference type="ARBA" id="ARBA00023136"/>
    </source>
</evidence>
<comment type="similarity">
    <text evidence="8 9">Belongs to the TRAP transporter small permease family.</text>
</comment>
<dbReference type="GO" id="GO:0015740">
    <property type="term" value="P:C4-dicarboxylate transport"/>
    <property type="evidence" value="ECO:0007669"/>
    <property type="project" value="TreeGrafter"/>
</dbReference>
<proteinExistence type="inferred from homology"/>
<keyword evidence="3" id="KW-1003">Cell membrane</keyword>
<feature type="transmembrane region" description="Helical" evidence="9">
    <location>
        <begin position="83"/>
        <end position="101"/>
    </location>
</feature>
<gene>
    <name evidence="11" type="ORF">DUT91_00480</name>
</gene>
<keyword evidence="6 9" id="KW-1133">Transmembrane helix</keyword>
<keyword evidence="12" id="KW-1185">Reference proteome</keyword>
<dbReference type="Pfam" id="PF04290">
    <property type="entry name" value="DctQ"/>
    <property type="match status" value="1"/>
</dbReference>
<evidence type="ECO:0000313" key="11">
    <source>
        <dbReference type="EMBL" id="RCS25331.1"/>
    </source>
</evidence>
<evidence type="ECO:0000256" key="5">
    <source>
        <dbReference type="ARBA" id="ARBA00022692"/>
    </source>
</evidence>
<evidence type="ECO:0000256" key="8">
    <source>
        <dbReference type="ARBA" id="ARBA00038436"/>
    </source>
</evidence>
<evidence type="ECO:0000313" key="12">
    <source>
        <dbReference type="Proteomes" id="UP000253420"/>
    </source>
</evidence>
<protein>
    <recommendedName>
        <fullName evidence="9">TRAP transporter small permease protein</fullName>
    </recommendedName>
</protein>
<dbReference type="Proteomes" id="UP000253420">
    <property type="component" value="Unassembled WGS sequence"/>
</dbReference>
<feature type="transmembrane region" description="Helical" evidence="9">
    <location>
        <begin position="121"/>
        <end position="141"/>
    </location>
</feature>
<name>A0A368K7Y6_9HYPH</name>
<dbReference type="PANTHER" id="PTHR35011:SF2">
    <property type="entry name" value="2,3-DIKETO-L-GULONATE TRAP TRANSPORTER SMALL PERMEASE PROTEIN YIAM"/>
    <property type="match status" value="1"/>
</dbReference>
<evidence type="ECO:0000256" key="1">
    <source>
        <dbReference type="ARBA" id="ARBA00004429"/>
    </source>
</evidence>
<comment type="subcellular location">
    <subcellularLocation>
        <location evidence="1 9">Cell inner membrane</location>
        <topology evidence="1 9">Multi-pass membrane protein</topology>
    </subcellularLocation>
</comment>
<dbReference type="InterPro" id="IPR055348">
    <property type="entry name" value="DctQ"/>
</dbReference>
<keyword evidence="5 9" id="KW-0812">Transmembrane</keyword>
<comment type="function">
    <text evidence="9">Part of the tripartite ATP-independent periplasmic (TRAP) transport system.</text>
</comment>
<evidence type="ECO:0000256" key="3">
    <source>
        <dbReference type="ARBA" id="ARBA00022475"/>
    </source>
</evidence>
<evidence type="ECO:0000256" key="9">
    <source>
        <dbReference type="RuleBase" id="RU369079"/>
    </source>
</evidence>
<evidence type="ECO:0000256" key="2">
    <source>
        <dbReference type="ARBA" id="ARBA00022448"/>
    </source>
</evidence>
<accession>A0A368K7Y6</accession>
<dbReference type="GO" id="GO:0022857">
    <property type="term" value="F:transmembrane transporter activity"/>
    <property type="evidence" value="ECO:0007669"/>
    <property type="project" value="UniProtKB-UniRule"/>
</dbReference>
<dbReference type="AlphaFoldDB" id="A0A368K7Y6"/>
<comment type="caution">
    <text evidence="9">Lacks conserved residue(s) required for the propagation of feature annotation.</text>
</comment>
<reference evidence="11 12" key="1">
    <citation type="submission" date="2018-07" db="EMBL/GenBank/DDBJ databases">
        <title>The draft genome of Phyllobacterium salinisoli.</title>
        <authorList>
            <person name="Liu L."/>
            <person name="Li L."/>
            <person name="Zhang X."/>
            <person name="Liang L."/>
        </authorList>
    </citation>
    <scope>NUCLEOTIDE SEQUENCE [LARGE SCALE GENOMIC DNA]</scope>
    <source>
        <strain evidence="11 12">LLAN61</strain>
    </source>
</reference>
<dbReference type="GO" id="GO:0005886">
    <property type="term" value="C:plasma membrane"/>
    <property type="evidence" value="ECO:0007669"/>
    <property type="project" value="UniProtKB-SubCell"/>
</dbReference>